<gene>
    <name evidence="3" type="ORF">V1633_08055</name>
</gene>
<evidence type="ECO:0008006" key="5">
    <source>
        <dbReference type="Google" id="ProtNLM"/>
    </source>
</evidence>
<keyword evidence="2" id="KW-0812">Transmembrane</keyword>
<keyword evidence="2" id="KW-1133">Transmembrane helix</keyword>
<reference evidence="3 4" key="1">
    <citation type="submission" date="2024-01" db="EMBL/GenBank/DDBJ databases">
        <title>Genome insights into Plantactinospora sonchi sp. nov.</title>
        <authorList>
            <person name="Wang L."/>
        </authorList>
    </citation>
    <scope>NUCLEOTIDE SEQUENCE [LARGE SCALE GENOMIC DNA]</scope>
    <source>
        <strain evidence="3 4">NEAU-QY2</strain>
    </source>
</reference>
<evidence type="ECO:0000256" key="1">
    <source>
        <dbReference type="SAM" id="MobiDB-lite"/>
    </source>
</evidence>
<name>A0ABU7RQB2_9ACTN</name>
<dbReference type="Gene3D" id="2.120.10.30">
    <property type="entry name" value="TolB, C-terminal domain"/>
    <property type="match status" value="1"/>
</dbReference>
<evidence type="ECO:0000313" key="4">
    <source>
        <dbReference type="Proteomes" id="UP001332243"/>
    </source>
</evidence>
<organism evidence="3 4">
    <name type="scientific">Plantactinospora sonchi</name>
    <dbReference type="NCBI Taxonomy" id="1544735"/>
    <lineage>
        <taxon>Bacteria</taxon>
        <taxon>Bacillati</taxon>
        <taxon>Actinomycetota</taxon>
        <taxon>Actinomycetes</taxon>
        <taxon>Micromonosporales</taxon>
        <taxon>Micromonosporaceae</taxon>
        <taxon>Plantactinospora</taxon>
    </lineage>
</organism>
<sequence>MSGNAERVLREAVHELAGDPHQSPDFVAGVISRGRRVRRRRRAGATAAMLVAIAAIAAPYVWLRPETEPPPTAVAAAPEESEAPELTTDALPPIPDPSPVPPVRKDWQNGPLVLPGGWIALAVSAPIVPGSWVYDRTAGRYVSLGKDYQQVLPAPRGSLVAVQRNAGSSEIGLLDLSTREVRWTSAVGAILSPQWSRDGSQLLVTIFDKQPGGARFGILDPANGSFRQFPVSNRQHCTDICRFSWLPNGREVALPQFGIPSDPGPDPKAKRPQFQMEIFAADDGAPIRVVPVPGSVSGTTSWSPDGRYLAVQAANSPQLVDVGTGRSVGRLPSADVTWVRDDRLLYLDFDDDAIPAAVLIDLKGVEIQRLPLPRDFVKAKVLVVPN</sequence>
<protein>
    <recommendedName>
        <fullName evidence="5">WD40 repeat domain-containing protein</fullName>
    </recommendedName>
</protein>
<dbReference type="Proteomes" id="UP001332243">
    <property type="component" value="Unassembled WGS sequence"/>
</dbReference>
<evidence type="ECO:0000313" key="3">
    <source>
        <dbReference type="EMBL" id="MEE6258444.1"/>
    </source>
</evidence>
<feature type="region of interest" description="Disordered" evidence="1">
    <location>
        <begin position="69"/>
        <end position="95"/>
    </location>
</feature>
<proteinExistence type="predicted"/>
<comment type="caution">
    <text evidence="3">The sequence shown here is derived from an EMBL/GenBank/DDBJ whole genome shotgun (WGS) entry which is preliminary data.</text>
</comment>
<feature type="transmembrane region" description="Helical" evidence="2">
    <location>
        <begin position="43"/>
        <end position="62"/>
    </location>
</feature>
<feature type="compositionally biased region" description="Low complexity" evidence="1">
    <location>
        <begin position="73"/>
        <end position="88"/>
    </location>
</feature>
<keyword evidence="2" id="KW-0472">Membrane</keyword>
<dbReference type="InterPro" id="IPR011042">
    <property type="entry name" value="6-blade_b-propeller_TolB-like"/>
</dbReference>
<keyword evidence="4" id="KW-1185">Reference proteome</keyword>
<accession>A0ABU7RQB2</accession>
<dbReference type="RefSeq" id="WP_331213555.1">
    <property type="nucleotide sequence ID" value="NZ_JAZGQK010000006.1"/>
</dbReference>
<dbReference type="SUPFAM" id="SSF82171">
    <property type="entry name" value="DPP6 N-terminal domain-like"/>
    <property type="match status" value="1"/>
</dbReference>
<evidence type="ECO:0000256" key="2">
    <source>
        <dbReference type="SAM" id="Phobius"/>
    </source>
</evidence>
<feature type="transmembrane region" description="Helical" evidence="2">
    <location>
        <begin position="112"/>
        <end position="134"/>
    </location>
</feature>
<dbReference type="EMBL" id="JAZGQK010000006">
    <property type="protein sequence ID" value="MEE6258444.1"/>
    <property type="molecule type" value="Genomic_DNA"/>
</dbReference>